<accession>A0A3D9F9J7</accession>
<dbReference type="InterPro" id="IPR025701">
    <property type="entry name" value="UBQ-conjugat_E2_E"/>
</dbReference>
<dbReference type="RefSeq" id="WP_116237426.1">
    <property type="nucleotide sequence ID" value="NZ_QRDP01000007.1"/>
</dbReference>
<feature type="domain" description="Multi-ubiquitin" evidence="1">
    <location>
        <begin position="28"/>
        <end position="81"/>
    </location>
</feature>
<dbReference type="EMBL" id="QRDP01000007">
    <property type="protein sequence ID" value="RED12336.1"/>
    <property type="molecule type" value="Genomic_DNA"/>
</dbReference>
<evidence type="ECO:0000313" key="2">
    <source>
        <dbReference type="EMBL" id="RED12336.1"/>
    </source>
</evidence>
<protein>
    <submittedName>
        <fullName evidence="2">Multiubiquitin</fullName>
    </submittedName>
</protein>
<comment type="caution">
    <text evidence="2">The sequence shown here is derived from an EMBL/GenBank/DDBJ whole genome shotgun (WGS) entry which is preliminary data.</text>
</comment>
<dbReference type="Pfam" id="PF14462">
    <property type="entry name" value="Prok-E2_E"/>
    <property type="match status" value="1"/>
</dbReference>
<dbReference type="InterPro" id="IPR027802">
    <property type="entry name" value="Multi-ubiquitin_dom"/>
</dbReference>
<gene>
    <name evidence="2" type="ORF">DFR46_2932</name>
</gene>
<keyword evidence="3" id="KW-1185">Reference proteome</keyword>
<dbReference type="OrthoDB" id="512401at2"/>
<dbReference type="AlphaFoldDB" id="A0A3D9F9J7"/>
<dbReference type="Proteomes" id="UP000256310">
    <property type="component" value="Unassembled WGS sequence"/>
</dbReference>
<dbReference type="Pfam" id="PF14452">
    <property type="entry name" value="Multi_ubiq"/>
    <property type="match status" value="2"/>
</dbReference>
<reference evidence="2 3" key="1">
    <citation type="submission" date="2018-07" db="EMBL/GenBank/DDBJ databases">
        <title>Genomic Encyclopedia of Type Strains, Phase IV (KMG-IV): sequencing the most valuable type-strain genomes for metagenomic binning, comparative biology and taxonomic classification.</title>
        <authorList>
            <person name="Goeker M."/>
        </authorList>
    </citation>
    <scope>NUCLEOTIDE SEQUENCE [LARGE SCALE GENOMIC DNA]</scope>
    <source>
        <strain evidence="2 3">DSM 26725</strain>
    </source>
</reference>
<organism evidence="2 3">
    <name type="scientific">Parasphingopyxis lamellibrachiae</name>
    <dbReference type="NCBI Taxonomy" id="680125"/>
    <lineage>
        <taxon>Bacteria</taxon>
        <taxon>Pseudomonadati</taxon>
        <taxon>Pseudomonadota</taxon>
        <taxon>Alphaproteobacteria</taxon>
        <taxon>Sphingomonadales</taxon>
        <taxon>Sphingomonadaceae</taxon>
        <taxon>Parasphingopyxis</taxon>
    </lineage>
</organism>
<evidence type="ECO:0000313" key="3">
    <source>
        <dbReference type="Proteomes" id="UP000256310"/>
    </source>
</evidence>
<evidence type="ECO:0000259" key="1">
    <source>
        <dbReference type="Pfam" id="PF14452"/>
    </source>
</evidence>
<name>A0A3D9F9J7_9SPHN</name>
<feature type="domain" description="Multi-ubiquitin" evidence="1">
    <location>
        <begin position="95"/>
        <end position="156"/>
    </location>
</feature>
<sequence length="370" mass="41074">MSQIAEATLRRGKDRYSIEVADASLTYRTVQIDDLTLTGLQMARAAGFKPPDDAVVLQVAADGSLDLVEPDNPVDLRHQDGRFVIVDSDRLYFFKLSGDRFEWPCRVVTGGLIRKLGAVPPNLAIYLEQVDRPDRRIDDHDLVDLDAEGTESFIAHKAVWKLNVHGVVIDVAASTITVRDAMEQAGFDTTKPWHMFFKVVGQPKQPVELDTVLDLDTPGIEKLRLTPKNVDNGEAPPAPHREFALLDVDTVYLDRLGLRWETIVEADRRWLLIHGYRVPAGYTKTQVRLALEIPPAYPGAAIYGFYAYPPLALASGREIPSTQLRGTLLGVEFHGWSRYRGPSAPWDAATDNVVTQLGLVEAALVKEVGE</sequence>
<proteinExistence type="predicted"/>